<proteinExistence type="inferred from homology"/>
<keyword evidence="8" id="KW-1185">Reference proteome</keyword>
<dbReference type="Gene3D" id="3.40.50.2300">
    <property type="match status" value="2"/>
</dbReference>
<accession>A0A318XP72</accession>
<dbReference type="OrthoDB" id="9814427at2"/>
<evidence type="ECO:0000313" key="7">
    <source>
        <dbReference type="EMBL" id="PYG89940.1"/>
    </source>
</evidence>
<evidence type="ECO:0000256" key="1">
    <source>
        <dbReference type="ARBA" id="ARBA00004196"/>
    </source>
</evidence>
<evidence type="ECO:0000256" key="3">
    <source>
        <dbReference type="ARBA" id="ARBA00022729"/>
    </source>
</evidence>
<dbReference type="Proteomes" id="UP000248132">
    <property type="component" value="Unassembled WGS sequence"/>
</dbReference>
<keyword evidence="3 5" id="KW-0732">Signal</keyword>
<gene>
    <name evidence="7" type="ORF">LY28_00540</name>
</gene>
<dbReference type="InterPro" id="IPR025997">
    <property type="entry name" value="SBP_2_dom"/>
</dbReference>
<dbReference type="SUPFAM" id="SSF53822">
    <property type="entry name" value="Periplasmic binding protein-like I"/>
    <property type="match status" value="1"/>
</dbReference>
<evidence type="ECO:0000256" key="2">
    <source>
        <dbReference type="ARBA" id="ARBA00007639"/>
    </source>
</evidence>
<name>A0A318XP72_9FIRM</name>
<feature type="signal peptide" evidence="5">
    <location>
        <begin position="1"/>
        <end position="19"/>
    </location>
</feature>
<dbReference type="InterPro" id="IPR028082">
    <property type="entry name" value="Peripla_BP_I"/>
</dbReference>
<evidence type="ECO:0000256" key="5">
    <source>
        <dbReference type="SAM" id="SignalP"/>
    </source>
</evidence>
<feature type="domain" description="Periplasmic binding protein" evidence="6">
    <location>
        <begin position="52"/>
        <end position="312"/>
    </location>
</feature>
<dbReference type="PANTHER" id="PTHR46847:SF1">
    <property type="entry name" value="D-ALLOSE-BINDING PERIPLASMIC PROTEIN-RELATED"/>
    <property type="match status" value="1"/>
</dbReference>
<feature type="chain" id="PRO_5038464218" evidence="5">
    <location>
        <begin position="20"/>
        <end position="341"/>
    </location>
</feature>
<reference evidence="7 8" key="1">
    <citation type="submission" date="2018-06" db="EMBL/GenBank/DDBJ databases">
        <title>Genomic Encyclopedia of Type Strains, Phase I: the one thousand microbial genomes (KMG-I) project.</title>
        <authorList>
            <person name="Kyrpides N."/>
        </authorList>
    </citation>
    <scope>NUCLEOTIDE SEQUENCE [LARGE SCALE GENOMIC DNA]</scope>
    <source>
        <strain evidence="7 8">DSM 19573</strain>
    </source>
</reference>
<comment type="caution">
    <text evidence="7">The sequence shown here is derived from an EMBL/GenBank/DDBJ whole genome shotgun (WGS) entry which is preliminary data.</text>
</comment>
<evidence type="ECO:0000256" key="4">
    <source>
        <dbReference type="SAM" id="MobiDB-lite"/>
    </source>
</evidence>
<comment type="subcellular location">
    <subcellularLocation>
        <location evidence="1">Cell envelope</location>
    </subcellularLocation>
</comment>
<feature type="region of interest" description="Disordered" evidence="4">
    <location>
        <begin position="25"/>
        <end position="44"/>
    </location>
</feature>
<dbReference type="Pfam" id="PF13407">
    <property type="entry name" value="Peripla_BP_4"/>
    <property type="match status" value="1"/>
</dbReference>
<evidence type="ECO:0000259" key="6">
    <source>
        <dbReference type="Pfam" id="PF13407"/>
    </source>
</evidence>
<dbReference type="RefSeq" id="WP_110460616.1">
    <property type="nucleotide sequence ID" value="NZ_QKMR01000002.1"/>
</dbReference>
<evidence type="ECO:0000313" key="8">
    <source>
        <dbReference type="Proteomes" id="UP000248132"/>
    </source>
</evidence>
<comment type="similarity">
    <text evidence="2">Belongs to the bacterial solute-binding protein 2 family.</text>
</comment>
<dbReference type="AlphaFoldDB" id="A0A318XP72"/>
<dbReference type="GO" id="GO:0030313">
    <property type="term" value="C:cell envelope"/>
    <property type="evidence" value="ECO:0007669"/>
    <property type="project" value="UniProtKB-SubCell"/>
</dbReference>
<sequence>MKKLLAVIFVLVYSVSVMLTGCSTSGSSGETSAASGSDQGSAAKSGEDKFVVGFIPMTLNNEYFITMVNGAKQKAAELGVELNVQAGDQHASAADQLTIVENMITSGVDAICIVPSSSEGLAVALKKCKDANIPVINLDTKLDESVLKEAGVTVPFYGTNNYEGAKSAGEYVKANFKAGTKTAILTGIAGQQNAADRRDGFIKGAGDAINVVAEQSANWEVDQGYAATQNILTANPDIELVYAGNDGMAIGAVRAIKEAKKESQVKVIGFDGTSEALNMIESGEMYASVAQFPAEMGILGVENALKLIKGEKVEESTDTGAKLILPENVKEHQEYCKKYAE</sequence>
<dbReference type="EMBL" id="QKMR01000002">
    <property type="protein sequence ID" value="PYG89940.1"/>
    <property type="molecule type" value="Genomic_DNA"/>
</dbReference>
<dbReference type="PROSITE" id="PS51257">
    <property type="entry name" value="PROKAR_LIPOPROTEIN"/>
    <property type="match status" value="1"/>
</dbReference>
<dbReference type="CDD" id="cd01536">
    <property type="entry name" value="PBP1_ABC_sugar_binding-like"/>
    <property type="match status" value="1"/>
</dbReference>
<dbReference type="PANTHER" id="PTHR46847">
    <property type="entry name" value="D-ALLOSE-BINDING PERIPLASMIC PROTEIN-RELATED"/>
    <property type="match status" value="1"/>
</dbReference>
<protein>
    <submittedName>
        <fullName evidence="7">Ribose transport system substrate-binding protein</fullName>
    </submittedName>
</protein>
<organism evidence="7 8">
    <name type="scientific">Ruminiclostridium sufflavum DSM 19573</name>
    <dbReference type="NCBI Taxonomy" id="1121337"/>
    <lineage>
        <taxon>Bacteria</taxon>
        <taxon>Bacillati</taxon>
        <taxon>Bacillota</taxon>
        <taxon>Clostridia</taxon>
        <taxon>Eubacteriales</taxon>
        <taxon>Oscillospiraceae</taxon>
        <taxon>Ruminiclostridium</taxon>
    </lineage>
</organism>
<dbReference type="GO" id="GO:0030246">
    <property type="term" value="F:carbohydrate binding"/>
    <property type="evidence" value="ECO:0007669"/>
    <property type="project" value="UniProtKB-ARBA"/>
</dbReference>